<proteinExistence type="predicted"/>
<name>X1IPQ9_9ZZZZ</name>
<evidence type="ECO:0000313" key="1">
    <source>
        <dbReference type="EMBL" id="GAH68099.1"/>
    </source>
</evidence>
<dbReference type="EMBL" id="BARU01034828">
    <property type="protein sequence ID" value="GAH68099.1"/>
    <property type="molecule type" value="Genomic_DNA"/>
</dbReference>
<comment type="caution">
    <text evidence="1">The sequence shown here is derived from an EMBL/GenBank/DDBJ whole genome shotgun (WGS) entry which is preliminary data.</text>
</comment>
<accession>X1IPQ9</accession>
<gene>
    <name evidence="1" type="ORF">S03H2_54616</name>
</gene>
<protein>
    <submittedName>
        <fullName evidence="1">Uncharacterized protein</fullName>
    </submittedName>
</protein>
<organism evidence="1">
    <name type="scientific">marine sediment metagenome</name>
    <dbReference type="NCBI Taxonomy" id="412755"/>
    <lineage>
        <taxon>unclassified sequences</taxon>
        <taxon>metagenomes</taxon>
        <taxon>ecological metagenomes</taxon>
    </lineage>
</organism>
<reference evidence="1" key="1">
    <citation type="journal article" date="2014" name="Front. Microbiol.">
        <title>High frequency of phylogenetically diverse reductive dehalogenase-homologous genes in deep subseafloor sedimentary metagenomes.</title>
        <authorList>
            <person name="Kawai M."/>
            <person name="Futagami T."/>
            <person name="Toyoda A."/>
            <person name="Takaki Y."/>
            <person name="Nishi S."/>
            <person name="Hori S."/>
            <person name="Arai W."/>
            <person name="Tsubouchi T."/>
            <person name="Morono Y."/>
            <person name="Uchiyama I."/>
            <person name="Ito T."/>
            <person name="Fujiyama A."/>
            <person name="Inagaki F."/>
            <person name="Takami H."/>
        </authorList>
    </citation>
    <scope>NUCLEOTIDE SEQUENCE</scope>
    <source>
        <strain evidence="1">Expedition CK06-06</strain>
    </source>
</reference>
<sequence length="141" mass="16664">MSEDKLKEFLSKITDSKNELPYYLNILVKPGKKLFDFKIKKLPSNIFKLTAHEDKSGWFVRSYHIPLDNLALTLDSKKKEVLRLLNEPKKVFNRDTREVLEEISRRYEEILQGSGTGKFNFKTSRFKKKKEFKMGVQKKGF</sequence>
<dbReference type="AlphaFoldDB" id="X1IPQ9"/>